<dbReference type="Gene3D" id="3.30.160.40">
    <property type="entry name" value="Porphobilinogen deaminase, C-terminal domain"/>
    <property type="match status" value="1"/>
</dbReference>
<dbReference type="PIRSF" id="PIRSF001438">
    <property type="entry name" value="4pyrrol_synth_OHMeBilane_synth"/>
    <property type="match status" value="1"/>
</dbReference>
<dbReference type="GO" id="GO:0006783">
    <property type="term" value="P:heme biosynthetic process"/>
    <property type="evidence" value="ECO:0007669"/>
    <property type="project" value="TreeGrafter"/>
</dbReference>
<dbReference type="NCBIfam" id="TIGR00212">
    <property type="entry name" value="hemC"/>
    <property type="match status" value="1"/>
</dbReference>
<dbReference type="GO" id="GO:0004418">
    <property type="term" value="F:hydroxymethylbilane synthase activity"/>
    <property type="evidence" value="ECO:0007669"/>
    <property type="project" value="UniProtKB-EC"/>
</dbReference>
<evidence type="ECO:0000259" key="10">
    <source>
        <dbReference type="Pfam" id="PF01379"/>
    </source>
</evidence>
<evidence type="ECO:0000256" key="5">
    <source>
        <dbReference type="ARBA" id="ARBA00012655"/>
    </source>
</evidence>
<dbReference type="InterPro" id="IPR022418">
    <property type="entry name" value="Porphobilinogen_deaminase_C"/>
</dbReference>
<evidence type="ECO:0000256" key="4">
    <source>
        <dbReference type="ARBA" id="ARBA00005638"/>
    </source>
</evidence>
<dbReference type="Pfam" id="PF03900">
    <property type="entry name" value="Porphobil_deamC"/>
    <property type="match status" value="1"/>
</dbReference>
<dbReference type="EC" id="2.5.1.61" evidence="5"/>
<name>A0A3B1CNQ7_9ZZZZ</name>
<dbReference type="InterPro" id="IPR022417">
    <property type="entry name" value="Porphobilin_deaminase_N"/>
</dbReference>
<comment type="function">
    <text evidence="2">Tetrapolymerization of the monopyrrole PBG into the hydroxymethylbilane pre-uroporphyrinogen in several discrete steps.</text>
</comment>
<dbReference type="CDD" id="cd13646">
    <property type="entry name" value="PBP2_EcHMBS_like"/>
    <property type="match status" value="1"/>
</dbReference>
<evidence type="ECO:0000256" key="2">
    <source>
        <dbReference type="ARBA" id="ARBA00002869"/>
    </source>
</evidence>
<evidence type="ECO:0000256" key="7">
    <source>
        <dbReference type="ARBA" id="ARBA00022679"/>
    </source>
</evidence>
<evidence type="ECO:0000256" key="1">
    <source>
        <dbReference type="ARBA" id="ARBA00001916"/>
    </source>
</evidence>
<dbReference type="Pfam" id="PF01379">
    <property type="entry name" value="Porphobil_deam"/>
    <property type="match status" value="1"/>
</dbReference>
<evidence type="ECO:0000259" key="11">
    <source>
        <dbReference type="Pfam" id="PF03900"/>
    </source>
</evidence>
<evidence type="ECO:0000256" key="9">
    <source>
        <dbReference type="ARBA" id="ARBA00033064"/>
    </source>
</evidence>
<dbReference type="Gene3D" id="3.40.190.10">
    <property type="entry name" value="Periplasmic binding protein-like II"/>
    <property type="match status" value="2"/>
</dbReference>
<feature type="domain" description="Porphobilinogen deaminase C-terminal" evidence="11">
    <location>
        <begin position="224"/>
        <end position="292"/>
    </location>
</feature>
<accession>A0A3B1CNQ7</accession>
<dbReference type="PROSITE" id="PS00533">
    <property type="entry name" value="PORPHOBILINOGEN_DEAM"/>
    <property type="match status" value="1"/>
</dbReference>
<reference evidence="12" key="1">
    <citation type="submission" date="2018-06" db="EMBL/GenBank/DDBJ databases">
        <authorList>
            <person name="Zhirakovskaya E."/>
        </authorList>
    </citation>
    <scope>NUCLEOTIDE SEQUENCE</scope>
</reference>
<dbReference type="InterPro" id="IPR000860">
    <property type="entry name" value="HemC"/>
</dbReference>
<dbReference type="SUPFAM" id="SSF54782">
    <property type="entry name" value="Porphobilinogen deaminase (hydroxymethylbilane synthase), C-terminal domain"/>
    <property type="match status" value="1"/>
</dbReference>
<evidence type="ECO:0000256" key="6">
    <source>
        <dbReference type="ARBA" id="ARBA00016519"/>
    </source>
</evidence>
<dbReference type="SUPFAM" id="SSF53850">
    <property type="entry name" value="Periplasmic binding protein-like II"/>
    <property type="match status" value="1"/>
</dbReference>
<evidence type="ECO:0000313" key="12">
    <source>
        <dbReference type="EMBL" id="VAX32166.1"/>
    </source>
</evidence>
<dbReference type="InterPro" id="IPR036803">
    <property type="entry name" value="Porphobilinogen_deaminase_C_sf"/>
</dbReference>
<dbReference type="InterPro" id="IPR022419">
    <property type="entry name" value="Porphobilin_deaminase_cofac_BS"/>
</dbReference>
<dbReference type="HAMAP" id="MF_00260">
    <property type="entry name" value="Porphobil_deam"/>
    <property type="match status" value="1"/>
</dbReference>
<evidence type="ECO:0000256" key="8">
    <source>
        <dbReference type="ARBA" id="ARBA00023244"/>
    </source>
</evidence>
<keyword evidence="8" id="KW-0627">Porphyrin biosynthesis</keyword>
<dbReference type="GO" id="GO:0005737">
    <property type="term" value="C:cytoplasm"/>
    <property type="evidence" value="ECO:0007669"/>
    <property type="project" value="TreeGrafter"/>
</dbReference>
<dbReference type="PANTHER" id="PTHR11557">
    <property type="entry name" value="PORPHOBILINOGEN DEAMINASE"/>
    <property type="match status" value="1"/>
</dbReference>
<dbReference type="FunFam" id="3.30.160.40:FF:000002">
    <property type="entry name" value="Porphobilinogen deaminase"/>
    <property type="match status" value="1"/>
</dbReference>
<dbReference type="EMBL" id="UOGF01000085">
    <property type="protein sequence ID" value="VAX32166.1"/>
    <property type="molecule type" value="Genomic_DNA"/>
</dbReference>
<dbReference type="PRINTS" id="PR00151">
    <property type="entry name" value="PORPHBDMNASE"/>
</dbReference>
<feature type="domain" description="Porphobilinogen deaminase N-terminal" evidence="10">
    <location>
        <begin position="5"/>
        <end position="209"/>
    </location>
</feature>
<organism evidence="12">
    <name type="scientific">hydrothermal vent metagenome</name>
    <dbReference type="NCBI Taxonomy" id="652676"/>
    <lineage>
        <taxon>unclassified sequences</taxon>
        <taxon>metagenomes</taxon>
        <taxon>ecological metagenomes</taxon>
    </lineage>
</organism>
<dbReference type="AlphaFoldDB" id="A0A3B1CNQ7"/>
<comment type="pathway">
    <text evidence="3">Porphyrin-containing compound metabolism; protoporphyrin-IX biosynthesis; coproporphyrinogen-III from 5-aminolevulinate: step 2/4.</text>
</comment>
<protein>
    <recommendedName>
        <fullName evidence="6">Porphobilinogen deaminase</fullName>
        <ecNumber evidence="5">2.5.1.61</ecNumber>
    </recommendedName>
    <alternativeName>
        <fullName evidence="9">Hydroxymethylbilane synthase</fullName>
    </alternativeName>
</protein>
<dbReference type="FunFam" id="3.40.190.10:FF:000004">
    <property type="entry name" value="Porphobilinogen deaminase"/>
    <property type="match status" value="1"/>
</dbReference>
<comment type="cofactor">
    <cofactor evidence="1">
        <name>dipyrromethane</name>
        <dbReference type="ChEBI" id="CHEBI:60342"/>
    </cofactor>
</comment>
<gene>
    <name evidence="12" type="ORF">MNBD_NITROSPIRAE01-328</name>
</gene>
<dbReference type="PANTHER" id="PTHR11557:SF0">
    <property type="entry name" value="PORPHOBILINOGEN DEAMINASE"/>
    <property type="match status" value="1"/>
</dbReference>
<evidence type="ECO:0000256" key="3">
    <source>
        <dbReference type="ARBA" id="ARBA00004735"/>
    </source>
</evidence>
<comment type="similarity">
    <text evidence="4">Belongs to the HMBS family.</text>
</comment>
<proteinExistence type="inferred from homology"/>
<dbReference type="FunFam" id="3.40.190.10:FF:000005">
    <property type="entry name" value="Porphobilinogen deaminase"/>
    <property type="match status" value="1"/>
</dbReference>
<keyword evidence="7 12" id="KW-0808">Transferase</keyword>
<sequence length="305" mass="33023">MSKIIRIGSRASKLALWQSEWVQTQLKERGVASEIQKIITKGDKILDVPLAKIGGKGLFVKEIEEALLREEIDLAVHSMKDMPAEMPAGLQIGPIPLREDPRDALISHKGKTLADLPQGAVVGTSSLRRQAQLLALRPDLQIVSLRGNLDTRLRKVKAGEFEAILLAAAGLHRLGWASEITEYLEPATFLPAIAQGALAIQFRQLDIETLDRILFLNHSETGVAVKAERALLARLEGGCQVPIAGHATVQENEVTLKGRVLSLDGKTLIEEVQTASRLEAESLGVAVAEALLAKGADAILKALYQ</sequence>